<dbReference type="InterPro" id="IPR001584">
    <property type="entry name" value="Integrase_cat-core"/>
</dbReference>
<name>A0A2M6WTL0_9BACT</name>
<reference evidence="3" key="1">
    <citation type="submission" date="2017-09" db="EMBL/GenBank/DDBJ databases">
        <title>Depth-based differentiation of microbial function through sediment-hosted aquifers and enrichment of novel symbionts in the deep terrestrial subsurface.</title>
        <authorList>
            <person name="Probst A.J."/>
            <person name="Ladd B."/>
            <person name="Jarett J.K."/>
            <person name="Geller-Mcgrath D.E."/>
            <person name="Sieber C.M.K."/>
            <person name="Emerson J.B."/>
            <person name="Anantharaman K."/>
            <person name="Thomas B.C."/>
            <person name="Malmstrom R."/>
            <person name="Stieglmeier M."/>
            <person name="Klingl A."/>
            <person name="Woyke T."/>
            <person name="Ryan C.M."/>
            <person name="Banfield J.F."/>
        </authorList>
    </citation>
    <scope>NUCLEOTIDE SEQUENCE [LARGE SCALE GENOMIC DNA]</scope>
</reference>
<organism evidence="2 3">
    <name type="scientific">Candidatus Falkowbacteria bacterium CG10_big_fil_rev_8_21_14_0_10_37_14</name>
    <dbReference type="NCBI Taxonomy" id="1974561"/>
    <lineage>
        <taxon>Bacteria</taxon>
        <taxon>Candidatus Falkowiibacteriota</taxon>
    </lineage>
</organism>
<evidence type="ECO:0000313" key="2">
    <source>
        <dbReference type="EMBL" id="PIT96134.1"/>
    </source>
</evidence>
<proteinExistence type="predicted"/>
<evidence type="ECO:0000313" key="3">
    <source>
        <dbReference type="Proteomes" id="UP000228533"/>
    </source>
</evidence>
<feature type="domain" description="Integrase catalytic" evidence="1">
    <location>
        <begin position="156"/>
        <end position="252"/>
    </location>
</feature>
<protein>
    <recommendedName>
        <fullName evidence="1">Integrase catalytic domain-containing protein</fullName>
    </recommendedName>
</protein>
<gene>
    <name evidence="2" type="ORF">COT94_02660</name>
</gene>
<dbReference type="Proteomes" id="UP000228533">
    <property type="component" value="Unassembled WGS sequence"/>
</dbReference>
<dbReference type="InterPro" id="IPR053392">
    <property type="entry name" value="Transposase_IS30-like"/>
</dbReference>
<evidence type="ECO:0000259" key="1">
    <source>
        <dbReference type="PROSITE" id="PS50994"/>
    </source>
</evidence>
<dbReference type="PANTHER" id="PTHR10948:SF23">
    <property type="entry name" value="TRANSPOSASE INSI FOR INSERTION SEQUENCE ELEMENT IS30A-RELATED"/>
    <property type="match status" value="1"/>
</dbReference>
<dbReference type="PANTHER" id="PTHR10948">
    <property type="entry name" value="TRANSPOSASE"/>
    <property type="match status" value="1"/>
</dbReference>
<dbReference type="AlphaFoldDB" id="A0A2M6WTL0"/>
<sequence>MVVLRAGLKQKDIAKLLGKTASAVCQELKRNRTDNKSGYDVGLAKKMTKERRVMANQRFRKIENNKWLKNYIAKKIEKYWSPEQISGRLGYLYPNEKMKQIGKDSIYKYIYDERKELVKYLRCQKGKYCRRYGTRIPTEQREELKKRRINERSVEVEKRGQIGHWKGAAIVGTDKQHILAHVERKSGLLLADKLKRGTAELTRQKTIERFEHIPKKKKLTMTYDNGVTFAEHEMTEKKTGIIIYFANSYHSW</sequence>
<dbReference type="GO" id="GO:0004803">
    <property type="term" value="F:transposase activity"/>
    <property type="evidence" value="ECO:0007669"/>
    <property type="project" value="TreeGrafter"/>
</dbReference>
<dbReference type="InterPro" id="IPR051917">
    <property type="entry name" value="Transposase-Integrase"/>
</dbReference>
<accession>A0A2M6WTL0</accession>
<dbReference type="PROSITE" id="PS50994">
    <property type="entry name" value="INTEGRASE"/>
    <property type="match status" value="1"/>
</dbReference>
<dbReference type="GO" id="GO:0015074">
    <property type="term" value="P:DNA integration"/>
    <property type="evidence" value="ECO:0007669"/>
    <property type="project" value="InterPro"/>
</dbReference>
<dbReference type="NCBIfam" id="NF033563">
    <property type="entry name" value="transpos_IS30"/>
    <property type="match status" value="1"/>
</dbReference>
<dbReference type="GO" id="GO:0005829">
    <property type="term" value="C:cytosol"/>
    <property type="evidence" value="ECO:0007669"/>
    <property type="project" value="TreeGrafter"/>
</dbReference>
<dbReference type="EMBL" id="PFAM01000013">
    <property type="protein sequence ID" value="PIT96134.1"/>
    <property type="molecule type" value="Genomic_DNA"/>
</dbReference>
<comment type="caution">
    <text evidence="2">The sequence shown here is derived from an EMBL/GenBank/DDBJ whole genome shotgun (WGS) entry which is preliminary data.</text>
</comment>
<dbReference type="GO" id="GO:0032196">
    <property type="term" value="P:transposition"/>
    <property type="evidence" value="ECO:0007669"/>
    <property type="project" value="TreeGrafter"/>
</dbReference>